<dbReference type="RefSeq" id="WP_165230023.1">
    <property type="nucleotide sequence ID" value="NZ_CP049257.1"/>
</dbReference>
<dbReference type="AlphaFoldDB" id="A0A6G6WB72"/>
<keyword evidence="1" id="KW-0966">Cell projection</keyword>
<dbReference type="PANTHER" id="PTHR39185:SF1">
    <property type="entry name" value="SWARMING MOTILITY PROTEIN SWRD"/>
    <property type="match status" value="1"/>
</dbReference>
<accession>A0A6G6WB72</accession>
<dbReference type="KEGG" id="nano:G5V58_06460"/>
<proteinExistence type="predicted"/>
<dbReference type="Pfam" id="PF06289">
    <property type="entry name" value="FlbD"/>
    <property type="match status" value="1"/>
</dbReference>
<dbReference type="PANTHER" id="PTHR39185">
    <property type="entry name" value="SWARMING MOTILITY PROTEIN SWRD"/>
    <property type="match status" value="1"/>
</dbReference>
<dbReference type="InterPro" id="IPR009384">
    <property type="entry name" value="SwrD-like"/>
</dbReference>
<protein>
    <submittedName>
        <fullName evidence="1">Flagellar FlbD family protein</fullName>
    </submittedName>
</protein>
<keyword evidence="2" id="KW-1185">Reference proteome</keyword>
<evidence type="ECO:0000313" key="1">
    <source>
        <dbReference type="EMBL" id="QIG42459.1"/>
    </source>
</evidence>
<dbReference type="EMBL" id="CP049257">
    <property type="protein sequence ID" value="QIG42459.1"/>
    <property type="molecule type" value="Genomic_DNA"/>
</dbReference>
<organism evidence="1 2">
    <name type="scientific">Nocardioides anomalus</name>
    <dbReference type="NCBI Taxonomy" id="2712223"/>
    <lineage>
        <taxon>Bacteria</taxon>
        <taxon>Bacillati</taxon>
        <taxon>Actinomycetota</taxon>
        <taxon>Actinomycetes</taxon>
        <taxon>Propionibacteriales</taxon>
        <taxon>Nocardioidaceae</taxon>
        <taxon>Nocardioides</taxon>
    </lineage>
</organism>
<reference evidence="1 2" key="1">
    <citation type="submission" date="2020-02" db="EMBL/GenBank/DDBJ databases">
        <title>Full genome sequence of Nocardioides sp. R-3366.</title>
        <authorList>
            <person name="Im W.-T."/>
        </authorList>
    </citation>
    <scope>NUCLEOTIDE SEQUENCE [LARGE SCALE GENOMIC DNA]</scope>
    <source>
        <strain evidence="1 2">R-3366</strain>
    </source>
</reference>
<name>A0A6G6WB72_9ACTN</name>
<keyword evidence="1" id="KW-0969">Cilium</keyword>
<gene>
    <name evidence="1" type="ORF">G5V58_06460</name>
</gene>
<sequence length="100" mass="10876">MIRLTRLSGAPFVLNADLIERIDRTPDTVITLGDGTKYVAAEDIDTVVTAIRMHRAEIIALSEYVRVDFGEQQAEGRETLASVTDLTTAAGAVRSDEGVR</sequence>
<keyword evidence="1" id="KW-0282">Flagellum</keyword>
<evidence type="ECO:0000313" key="2">
    <source>
        <dbReference type="Proteomes" id="UP000502996"/>
    </source>
</evidence>
<dbReference type="Proteomes" id="UP000502996">
    <property type="component" value="Chromosome"/>
</dbReference>